<dbReference type="InterPro" id="IPR007053">
    <property type="entry name" value="LRAT_dom"/>
</dbReference>
<dbReference type="SMR" id="G1T1C0"/>
<dbReference type="Bgee" id="ENSOCUG00000011454">
    <property type="expression patterns" value="Expressed in skeletal muscle tissue and 14 other cell types or tissues"/>
</dbReference>
<dbReference type="GO" id="GO:0005737">
    <property type="term" value="C:cytoplasm"/>
    <property type="evidence" value="ECO:0007669"/>
    <property type="project" value="TreeGrafter"/>
</dbReference>
<evidence type="ECO:0000256" key="2">
    <source>
        <dbReference type="ARBA" id="ARBA00022679"/>
    </source>
</evidence>
<evidence type="ECO:0000256" key="4">
    <source>
        <dbReference type="ARBA" id="ARBA00023098"/>
    </source>
</evidence>
<reference evidence="7" key="2">
    <citation type="submission" date="2025-08" db="UniProtKB">
        <authorList>
            <consortium name="Ensembl"/>
        </authorList>
    </citation>
    <scope>IDENTIFICATION</scope>
    <source>
        <strain evidence="7">Thorbecke</strain>
    </source>
</reference>
<dbReference type="STRING" id="9986.ENSOCUP00000009851"/>
<evidence type="ECO:0000313" key="7">
    <source>
        <dbReference type="Ensembl" id="ENSOCUP00000009851.2"/>
    </source>
</evidence>
<keyword evidence="8" id="KW-1185">Reference proteome</keyword>
<dbReference type="GO" id="GO:0070292">
    <property type="term" value="P:N-acylphosphatidylethanolamine metabolic process"/>
    <property type="evidence" value="ECO:0007669"/>
    <property type="project" value="TreeGrafter"/>
</dbReference>
<proteinExistence type="inferred from homology"/>
<dbReference type="PANTHER" id="PTHR13943">
    <property type="entry name" value="HRAS-LIKE SUPPRESSOR - RELATED"/>
    <property type="match status" value="1"/>
</dbReference>
<dbReference type="PROSITE" id="PS51934">
    <property type="entry name" value="LRAT"/>
    <property type="match status" value="1"/>
</dbReference>
<reference evidence="7" key="3">
    <citation type="submission" date="2025-09" db="UniProtKB">
        <authorList>
            <consortium name="Ensembl"/>
        </authorList>
    </citation>
    <scope>IDENTIFICATION</scope>
    <source>
        <strain evidence="7">Thorbecke</strain>
    </source>
</reference>
<keyword evidence="5" id="KW-1133">Transmembrane helix</keyword>
<dbReference type="EMBL" id="AAGW02013863">
    <property type="status" value="NOT_ANNOTATED_CDS"/>
    <property type="molecule type" value="Genomic_DNA"/>
</dbReference>
<keyword evidence="3" id="KW-0378">Hydrolase</keyword>
<accession>G1T1C0</accession>
<evidence type="ECO:0000256" key="5">
    <source>
        <dbReference type="SAM" id="Phobius"/>
    </source>
</evidence>
<evidence type="ECO:0000256" key="1">
    <source>
        <dbReference type="ARBA" id="ARBA00007824"/>
    </source>
</evidence>
<sequence length="294" mass="33259">MWTVRDPYTLLKMPLCVVHSCLHDLFSDWLPYCACPSKLYKPVHFFNKAVPASTELTDACCVFITHRPYLVGECLHCPCWLGASTGLETPTLDFIRMRSNGRQLLSLFVTCAHMLQCWTHSAKKTVMEFNDCFSLTYPGNPYPGDLIEVFRPGYQHWALYLGDGYVINIAPTDGVPASFASAKSMFSTKAVVKMQLLKDVVGNDTYRINNKYDEMYSPLPVDEVMKRSEFIIGQEVAYDLLVNNCEHFVTLLRYGEGISEQANRAISTIGFVTAAVGAFSLLGLFSKRQRQKYY</sequence>
<dbReference type="GO" id="GO:0004623">
    <property type="term" value="F:phospholipase A2 activity"/>
    <property type="evidence" value="ECO:0007669"/>
    <property type="project" value="TreeGrafter"/>
</dbReference>
<feature type="transmembrane region" description="Helical" evidence="5">
    <location>
        <begin position="265"/>
        <end position="285"/>
    </location>
</feature>
<dbReference type="GO" id="GO:0008970">
    <property type="term" value="F:phospholipase A1 activity"/>
    <property type="evidence" value="ECO:0007669"/>
    <property type="project" value="TreeGrafter"/>
</dbReference>
<evidence type="ECO:0000256" key="3">
    <source>
        <dbReference type="ARBA" id="ARBA00022801"/>
    </source>
</evidence>
<dbReference type="AlphaFoldDB" id="G1T1C0"/>
<reference evidence="7 8" key="1">
    <citation type="journal article" date="2011" name="Nature">
        <title>A high-resolution map of human evolutionary constraint using 29 mammals.</title>
        <authorList>
            <person name="Lindblad-Toh K."/>
            <person name="Garber M."/>
            <person name="Zuk O."/>
            <person name="Lin M.F."/>
            <person name="Parker B.J."/>
            <person name="Washietl S."/>
            <person name="Kheradpour P."/>
            <person name="Ernst J."/>
            <person name="Jordan G."/>
            <person name="Mauceli E."/>
            <person name="Ward L.D."/>
            <person name="Lowe C.B."/>
            <person name="Holloway A.K."/>
            <person name="Clamp M."/>
            <person name="Gnerre S."/>
            <person name="Alfoldi J."/>
            <person name="Beal K."/>
            <person name="Chang J."/>
            <person name="Clawson H."/>
            <person name="Cuff J."/>
            <person name="Di Palma F."/>
            <person name="Fitzgerald S."/>
            <person name="Flicek P."/>
            <person name="Guttman M."/>
            <person name="Hubisz M.J."/>
            <person name="Jaffe D.B."/>
            <person name="Jungreis I."/>
            <person name="Kent W.J."/>
            <person name="Kostka D."/>
            <person name="Lara M."/>
            <person name="Martins A.L."/>
            <person name="Massingham T."/>
            <person name="Moltke I."/>
            <person name="Raney B.J."/>
            <person name="Rasmussen M.D."/>
            <person name="Robinson J."/>
            <person name="Stark A."/>
            <person name="Vilella A.J."/>
            <person name="Wen J."/>
            <person name="Xie X."/>
            <person name="Zody M.C."/>
            <person name="Baldwin J."/>
            <person name="Bloom T."/>
            <person name="Chin C.W."/>
            <person name="Heiman D."/>
            <person name="Nicol R."/>
            <person name="Nusbaum C."/>
            <person name="Young S."/>
            <person name="Wilkinson J."/>
            <person name="Worley K.C."/>
            <person name="Kovar C.L."/>
            <person name="Muzny D.M."/>
            <person name="Gibbs R.A."/>
            <person name="Cree A."/>
            <person name="Dihn H.H."/>
            <person name="Fowler G."/>
            <person name="Jhangiani S."/>
            <person name="Joshi V."/>
            <person name="Lee S."/>
            <person name="Lewis L.R."/>
            <person name="Nazareth L.V."/>
            <person name="Okwuonu G."/>
            <person name="Santibanez J."/>
            <person name="Warren W.C."/>
            <person name="Mardis E.R."/>
            <person name="Weinstock G.M."/>
            <person name="Wilson R.K."/>
            <person name="Delehaunty K."/>
            <person name="Dooling D."/>
            <person name="Fronik C."/>
            <person name="Fulton L."/>
            <person name="Fulton B."/>
            <person name="Graves T."/>
            <person name="Minx P."/>
            <person name="Sodergren E."/>
            <person name="Birney E."/>
            <person name="Margulies E.H."/>
            <person name="Herrero J."/>
            <person name="Green E.D."/>
            <person name="Haussler D."/>
            <person name="Siepel A."/>
            <person name="Goldman N."/>
            <person name="Pollard K.S."/>
            <person name="Pedersen J.S."/>
            <person name="Lander E.S."/>
            <person name="Kellis M."/>
        </authorList>
    </citation>
    <scope>NUCLEOTIDE SEQUENCE [LARGE SCALE GENOMIC DNA]</scope>
    <source>
        <strain evidence="7 8">Thorbecke inbred</strain>
    </source>
</reference>
<keyword evidence="5" id="KW-0812">Transmembrane</keyword>
<evidence type="ECO:0000259" key="6">
    <source>
        <dbReference type="PROSITE" id="PS51934"/>
    </source>
</evidence>
<dbReference type="InterPro" id="IPR051496">
    <property type="entry name" value="H-rev107_PLA/AT"/>
</dbReference>
<dbReference type="GeneTree" id="ENSGT00940000156634"/>
<dbReference type="Gene3D" id="3.90.1720.10">
    <property type="entry name" value="endopeptidase domain like (from Nostoc punctiforme)"/>
    <property type="match status" value="1"/>
</dbReference>
<keyword evidence="5" id="KW-0472">Membrane</keyword>
<organism evidence="7 8">
    <name type="scientific">Oryctolagus cuniculus</name>
    <name type="common">Rabbit</name>
    <dbReference type="NCBI Taxonomy" id="9986"/>
    <lineage>
        <taxon>Eukaryota</taxon>
        <taxon>Metazoa</taxon>
        <taxon>Chordata</taxon>
        <taxon>Craniata</taxon>
        <taxon>Vertebrata</taxon>
        <taxon>Euteleostomi</taxon>
        <taxon>Mammalia</taxon>
        <taxon>Eutheria</taxon>
        <taxon>Euarchontoglires</taxon>
        <taxon>Glires</taxon>
        <taxon>Lagomorpha</taxon>
        <taxon>Leporidae</taxon>
        <taxon>Oryctolagus</taxon>
    </lineage>
</organism>
<comment type="similarity">
    <text evidence="1">Belongs to the H-rev107 family.</text>
</comment>
<dbReference type="Proteomes" id="UP000001811">
    <property type="component" value="Chromosome 14"/>
</dbReference>
<protein>
    <submittedName>
        <fullName evidence="7">Phospholipase A and acyltransferase 1</fullName>
    </submittedName>
</protein>
<dbReference type="FunCoup" id="G1T1C0">
    <property type="interactions" value="243"/>
</dbReference>
<keyword evidence="4" id="KW-0443">Lipid metabolism</keyword>
<dbReference type="eggNOG" id="ENOG502QU0S">
    <property type="taxonomic scope" value="Eukaryota"/>
</dbReference>
<dbReference type="HOGENOM" id="CLU_109418_0_0_1"/>
<dbReference type="PaxDb" id="9986-ENSOCUP00000009851"/>
<dbReference type="InParanoid" id="G1T1C0"/>
<evidence type="ECO:0000313" key="8">
    <source>
        <dbReference type="Proteomes" id="UP000001811"/>
    </source>
</evidence>
<name>G1T1C0_RABIT</name>
<dbReference type="PANTHER" id="PTHR13943:SF37">
    <property type="entry name" value="PHOSPHOLIPASE A AND ACYLTRANSFERASE 1"/>
    <property type="match status" value="1"/>
</dbReference>
<dbReference type="Pfam" id="PF04970">
    <property type="entry name" value="LRAT"/>
    <property type="match status" value="1"/>
</dbReference>
<feature type="domain" description="LRAT" evidence="6">
    <location>
        <begin position="146"/>
        <end position="261"/>
    </location>
</feature>
<dbReference type="GO" id="GO:0016410">
    <property type="term" value="F:N-acyltransferase activity"/>
    <property type="evidence" value="ECO:0007669"/>
    <property type="project" value="TreeGrafter"/>
</dbReference>
<dbReference type="Ensembl" id="ENSOCUT00000011453.3">
    <property type="protein sequence ID" value="ENSOCUP00000009851.2"/>
    <property type="gene ID" value="ENSOCUG00000011454.3"/>
</dbReference>
<keyword evidence="2" id="KW-0808">Transferase</keyword>